<dbReference type="PRINTS" id="PR01217">
    <property type="entry name" value="PRICHEXTENSN"/>
</dbReference>
<keyword evidence="2" id="KW-0812">Transmembrane</keyword>
<protein>
    <recommendedName>
        <fullName evidence="3">LytR/CpsA/Psr regulator C-terminal domain-containing protein</fullName>
    </recommendedName>
</protein>
<feature type="region of interest" description="Disordered" evidence="1">
    <location>
        <begin position="1"/>
        <end position="364"/>
    </location>
</feature>
<feature type="region of interest" description="Disordered" evidence="1">
    <location>
        <begin position="393"/>
        <end position="414"/>
    </location>
</feature>
<dbReference type="RefSeq" id="WP_183513774.1">
    <property type="nucleotide sequence ID" value="NZ_JACIBU010000001.1"/>
</dbReference>
<evidence type="ECO:0000313" key="4">
    <source>
        <dbReference type="EMBL" id="MBB3676725.1"/>
    </source>
</evidence>
<feature type="compositionally biased region" description="Basic and acidic residues" evidence="1">
    <location>
        <begin position="348"/>
        <end position="362"/>
    </location>
</feature>
<evidence type="ECO:0000256" key="1">
    <source>
        <dbReference type="SAM" id="MobiDB-lite"/>
    </source>
</evidence>
<feature type="transmembrane region" description="Helical" evidence="2">
    <location>
        <begin position="371"/>
        <end position="389"/>
    </location>
</feature>
<feature type="compositionally biased region" description="Low complexity" evidence="1">
    <location>
        <begin position="30"/>
        <end position="46"/>
    </location>
</feature>
<feature type="domain" description="LytR/CpsA/Psr regulator C-terminal" evidence="3">
    <location>
        <begin position="437"/>
        <end position="504"/>
    </location>
</feature>
<feature type="compositionally biased region" description="Low complexity" evidence="1">
    <location>
        <begin position="276"/>
        <end position="285"/>
    </location>
</feature>
<gene>
    <name evidence="4" type="ORF">FHX36_002460</name>
</gene>
<feature type="compositionally biased region" description="Low complexity" evidence="1">
    <location>
        <begin position="117"/>
        <end position="185"/>
    </location>
</feature>
<dbReference type="InterPro" id="IPR027381">
    <property type="entry name" value="LytR/CpsA/Psr_C"/>
</dbReference>
<dbReference type="AlphaFoldDB" id="A0A839Y1S2"/>
<comment type="caution">
    <text evidence="4">The sequence shown here is derived from an EMBL/GenBank/DDBJ whole genome shotgun (WGS) entry which is preliminary data.</text>
</comment>
<sequence>MTPPGGRRRADERREAAPATDRSAADPLTGPRRPGAAVPPARSAGPESDGAMTMPRTSRADRRREGLLPSGEDPMVRRPPARPAGGPPPGAGRRRTDADPTAAPGRPPATGERRRLPAAQAPGAPAQTPAAQAPAQTPAVQTPAAQAPTAQAPARQAPVAPRPAAAPAVSGPMTAAAPAAAVGRTVPPPARPDGPPAPAPAGADAAPRTTGMPSWASEPGPPTPPPHDVTQRVSSAAPADSPWGQPAAQAAVAAAPARSPQTPARPSRTAPPAPPLASGRPAPRLAPEDPAPEPAAEPERSRRAIDVPVGGRAAARLERQAAEAARKKSGRKVGPPDRPAGPALGGPGRDDERRPDPADGPRRFPRRAVQGLVAFVVVAVGVLGFWSFASPEAEETSAQSPVTSTAPAPSGEALPVQESVAPTAELTPAPVGPVRAPITVLNSTSINGLAGDIGDAFTGGGWEVTRTGESPVQDVATTTVYFTEGDSVQQQAAAQLVEQFPDVSGPVPRYFEVDQDVPGLVVVATGNWRP</sequence>
<feature type="compositionally biased region" description="Low complexity" evidence="1">
    <location>
        <begin position="99"/>
        <end position="110"/>
    </location>
</feature>
<evidence type="ECO:0000259" key="3">
    <source>
        <dbReference type="Pfam" id="PF13399"/>
    </source>
</evidence>
<dbReference type="Pfam" id="PF13399">
    <property type="entry name" value="LytR_C"/>
    <property type="match status" value="1"/>
</dbReference>
<evidence type="ECO:0000313" key="5">
    <source>
        <dbReference type="Proteomes" id="UP000580718"/>
    </source>
</evidence>
<keyword evidence="2" id="KW-0472">Membrane</keyword>
<feature type="compositionally biased region" description="Basic and acidic residues" evidence="1">
    <location>
        <begin position="315"/>
        <end position="326"/>
    </location>
</feature>
<reference evidence="4 5" key="1">
    <citation type="submission" date="2020-08" db="EMBL/GenBank/DDBJ databases">
        <title>Sequencing the genomes of 1000 actinobacteria strains.</title>
        <authorList>
            <person name="Klenk H.-P."/>
        </authorList>
    </citation>
    <scope>NUCLEOTIDE SEQUENCE [LARGE SCALE GENOMIC DNA]</scope>
    <source>
        <strain evidence="4 5">DSM 16678</strain>
    </source>
</reference>
<name>A0A839Y1S2_9ACTN</name>
<feature type="compositionally biased region" description="Low complexity" evidence="1">
    <location>
        <begin position="245"/>
        <end position="268"/>
    </location>
</feature>
<accession>A0A839Y1S2</accession>
<organism evidence="4 5">
    <name type="scientific">Modestobacter versicolor</name>
    <dbReference type="NCBI Taxonomy" id="429133"/>
    <lineage>
        <taxon>Bacteria</taxon>
        <taxon>Bacillati</taxon>
        <taxon>Actinomycetota</taxon>
        <taxon>Actinomycetes</taxon>
        <taxon>Geodermatophilales</taxon>
        <taxon>Geodermatophilaceae</taxon>
        <taxon>Modestobacter</taxon>
    </lineage>
</organism>
<proteinExistence type="predicted"/>
<evidence type="ECO:0000256" key="2">
    <source>
        <dbReference type="SAM" id="Phobius"/>
    </source>
</evidence>
<dbReference type="EMBL" id="JACIBU010000001">
    <property type="protein sequence ID" value="MBB3676725.1"/>
    <property type="molecule type" value="Genomic_DNA"/>
</dbReference>
<feature type="compositionally biased region" description="Pro residues" evidence="1">
    <location>
        <begin position="81"/>
        <end position="90"/>
    </location>
</feature>
<dbReference type="Proteomes" id="UP000580718">
    <property type="component" value="Unassembled WGS sequence"/>
</dbReference>
<dbReference type="Gene3D" id="3.30.70.2390">
    <property type="match status" value="1"/>
</dbReference>
<keyword evidence="2" id="KW-1133">Transmembrane helix</keyword>
<feature type="compositionally biased region" description="Pro residues" evidence="1">
    <location>
        <begin position="186"/>
        <end position="199"/>
    </location>
</feature>
<feature type="compositionally biased region" description="Polar residues" evidence="1">
    <location>
        <begin position="396"/>
        <end position="407"/>
    </location>
</feature>